<feature type="non-terminal residue" evidence="1">
    <location>
        <position position="29"/>
    </location>
</feature>
<protein>
    <submittedName>
        <fullName evidence="1">Uncharacterized protein</fullName>
    </submittedName>
</protein>
<reference evidence="1" key="1">
    <citation type="journal article" date="2017" name="Gigascience">
        <title>The first near-complete assembly of the hexaploid bread wheat genome, Triticum aestivum.</title>
        <authorList>
            <person name="Zimin A.V."/>
            <person name="Puiu D."/>
            <person name="Hall R."/>
            <person name="Kingan S."/>
            <person name="Clavijo B.J."/>
            <person name="Salzberg S.L."/>
        </authorList>
    </citation>
    <scope>NUCLEOTIDE SEQUENCE</scope>
    <source>
        <tissue evidence="1">Leaf</tissue>
    </source>
</reference>
<name>A0A9R1DBE4_WHEAT</name>
<sequence length="29" mass="3203">CLAVNADAISMLRSELRNQLANKSRNSNL</sequence>
<gene>
    <name evidence="1" type="ORF">CFC21_006238</name>
</gene>
<dbReference type="EMBL" id="CM022212">
    <property type="protein sequence ID" value="KAF6988783.1"/>
    <property type="molecule type" value="Genomic_DNA"/>
</dbReference>
<dbReference type="AlphaFoldDB" id="A0A9R1DBE4"/>
<proteinExistence type="predicted"/>
<reference evidence="1" key="2">
    <citation type="submission" date="2020-03" db="EMBL/GenBank/DDBJ databases">
        <title>The second near-complete assembly of the hexaploid bread wheat (Triticum aestivum) genome.</title>
        <authorList>
            <person name="Zimin A.V."/>
            <person name="Puiu D."/>
            <person name="Shumante A."/>
            <person name="Alonge M."/>
            <person name="Salzberg S.L."/>
        </authorList>
    </citation>
    <scope>NUCLEOTIDE SEQUENCE</scope>
    <source>
        <tissue evidence="1">Leaf</tissue>
    </source>
</reference>
<comment type="caution">
    <text evidence="1">The sequence shown here is derived from an EMBL/GenBank/DDBJ whole genome shotgun (WGS) entry which is preliminary data.</text>
</comment>
<dbReference type="Proteomes" id="UP000815260">
    <property type="component" value="Chromosome 1B"/>
</dbReference>
<evidence type="ECO:0000313" key="1">
    <source>
        <dbReference type="EMBL" id="KAF6988783.1"/>
    </source>
</evidence>
<organism evidence="1">
    <name type="scientific">Triticum aestivum</name>
    <name type="common">Wheat</name>
    <dbReference type="NCBI Taxonomy" id="4565"/>
    <lineage>
        <taxon>Eukaryota</taxon>
        <taxon>Viridiplantae</taxon>
        <taxon>Streptophyta</taxon>
        <taxon>Embryophyta</taxon>
        <taxon>Tracheophyta</taxon>
        <taxon>Spermatophyta</taxon>
        <taxon>Magnoliopsida</taxon>
        <taxon>Liliopsida</taxon>
        <taxon>Poales</taxon>
        <taxon>Poaceae</taxon>
        <taxon>BOP clade</taxon>
        <taxon>Pooideae</taxon>
        <taxon>Triticodae</taxon>
        <taxon>Triticeae</taxon>
        <taxon>Triticinae</taxon>
        <taxon>Triticum</taxon>
    </lineage>
</organism>
<feature type="non-terminal residue" evidence="1">
    <location>
        <position position="1"/>
    </location>
</feature>
<accession>A0A9R1DBE4</accession>